<comment type="caution">
    <text evidence="2">The sequence shown here is derived from an EMBL/GenBank/DDBJ whole genome shotgun (WGS) entry which is preliminary data.</text>
</comment>
<dbReference type="Pfam" id="PF06114">
    <property type="entry name" value="Peptidase_M78"/>
    <property type="match status" value="1"/>
</dbReference>
<dbReference type="InterPro" id="IPR010359">
    <property type="entry name" value="IrrE_HExxH"/>
</dbReference>
<accession>A0A9D2NHK4</accession>
<organism evidence="2 3">
    <name type="scientific">Candidatus Eisenbergiella merdavium</name>
    <dbReference type="NCBI Taxonomy" id="2838551"/>
    <lineage>
        <taxon>Bacteria</taxon>
        <taxon>Bacillati</taxon>
        <taxon>Bacillota</taxon>
        <taxon>Clostridia</taxon>
        <taxon>Lachnospirales</taxon>
        <taxon>Lachnospiraceae</taxon>
        <taxon>Eisenbergiella</taxon>
    </lineage>
</organism>
<evidence type="ECO:0000259" key="1">
    <source>
        <dbReference type="Pfam" id="PF06114"/>
    </source>
</evidence>
<evidence type="ECO:0000313" key="2">
    <source>
        <dbReference type="EMBL" id="HJC24968.1"/>
    </source>
</evidence>
<dbReference type="Proteomes" id="UP000823891">
    <property type="component" value="Unassembled WGS sequence"/>
</dbReference>
<dbReference type="Gene3D" id="1.10.10.2910">
    <property type="match status" value="1"/>
</dbReference>
<reference evidence="2" key="2">
    <citation type="submission" date="2021-04" db="EMBL/GenBank/DDBJ databases">
        <authorList>
            <person name="Gilroy R."/>
        </authorList>
    </citation>
    <scope>NUCLEOTIDE SEQUENCE</scope>
    <source>
        <strain evidence="2">USAMLcec2-132</strain>
    </source>
</reference>
<gene>
    <name evidence="2" type="ORF">H9761_14900</name>
</gene>
<reference evidence="2" key="1">
    <citation type="journal article" date="2021" name="PeerJ">
        <title>Extensive microbial diversity within the chicken gut microbiome revealed by metagenomics and culture.</title>
        <authorList>
            <person name="Gilroy R."/>
            <person name="Ravi A."/>
            <person name="Getino M."/>
            <person name="Pursley I."/>
            <person name="Horton D.L."/>
            <person name="Alikhan N.F."/>
            <person name="Baker D."/>
            <person name="Gharbi K."/>
            <person name="Hall N."/>
            <person name="Watson M."/>
            <person name="Adriaenssens E.M."/>
            <person name="Foster-Nyarko E."/>
            <person name="Jarju S."/>
            <person name="Secka A."/>
            <person name="Antonio M."/>
            <person name="Oren A."/>
            <person name="Chaudhuri R.R."/>
            <person name="La Ragione R."/>
            <person name="Hildebrand F."/>
            <person name="Pallen M.J."/>
        </authorList>
    </citation>
    <scope>NUCLEOTIDE SEQUENCE</scope>
    <source>
        <strain evidence="2">USAMLcec2-132</strain>
    </source>
</reference>
<dbReference type="EMBL" id="DWWS01000051">
    <property type="protein sequence ID" value="HJC24968.1"/>
    <property type="molecule type" value="Genomic_DNA"/>
</dbReference>
<protein>
    <submittedName>
        <fullName evidence="2">ImmA/IrrE family metallo-endopeptidase</fullName>
    </submittedName>
</protein>
<feature type="domain" description="IrrE N-terminal-like" evidence="1">
    <location>
        <begin position="28"/>
        <end position="123"/>
    </location>
</feature>
<evidence type="ECO:0000313" key="3">
    <source>
        <dbReference type="Proteomes" id="UP000823891"/>
    </source>
</evidence>
<sequence length="147" mass="16778">MENIEHKMRRLLDYCIRITGTRDPLEIAKSLGIGIAIFPLGNIAGNYKLLKRKRWIFINEDIPTDSPFFQVVVAHELGHAILHRKENCAFIKSKTLLLTSGIEREANIFAAHLLISGDMLQDYTGYTKDQFCACTGYPKELINLRLK</sequence>
<dbReference type="AlphaFoldDB" id="A0A9D2NHK4"/>
<name>A0A9D2NHK4_9FIRM</name>
<proteinExistence type="predicted"/>